<evidence type="ECO:0000256" key="3">
    <source>
        <dbReference type="ARBA" id="ARBA00012637"/>
    </source>
</evidence>
<dbReference type="RefSeq" id="WP_095088984.1">
    <property type="nucleotide sequence ID" value="NZ_BMDM01000001.1"/>
</dbReference>
<dbReference type="KEGG" id="sste:SAMEA4384403_1923"/>
<dbReference type="InterPro" id="IPR036188">
    <property type="entry name" value="FAD/NAD-bd_sf"/>
</dbReference>
<accession>A0A239ZU84</accession>
<evidence type="ECO:0000256" key="7">
    <source>
        <dbReference type="ARBA" id="ARBA00039552"/>
    </source>
</evidence>
<evidence type="ECO:0000256" key="1">
    <source>
        <dbReference type="ARBA" id="ARBA00001974"/>
    </source>
</evidence>
<dbReference type="OrthoDB" id="9784880at2"/>
<proteinExistence type="inferred from homology"/>
<keyword evidence="12" id="KW-1185">Reference proteome</keyword>
<feature type="domain" description="FAD/NAD(P)-binding" evidence="10">
    <location>
        <begin position="3"/>
        <end position="280"/>
    </location>
</feature>
<dbReference type="InterPro" id="IPR051169">
    <property type="entry name" value="NADH-Q_oxidoreductase"/>
</dbReference>
<evidence type="ECO:0000256" key="5">
    <source>
        <dbReference type="ARBA" id="ARBA00022827"/>
    </source>
</evidence>
<keyword evidence="4" id="KW-0285">Flavoprotein</keyword>
<dbReference type="EC" id="1.6.5.9" evidence="3"/>
<dbReference type="Proteomes" id="UP000242084">
    <property type="component" value="Chromosome 1"/>
</dbReference>
<comment type="cofactor">
    <cofactor evidence="1">
        <name>FAD</name>
        <dbReference type="ChEBI" id="CHEBI:57692"/>
    </cofactor>
</comment>
<evidence type="ECO:0000256" key="8">
    <source>
        <dbReference type="ARBA" id="ARBA00042753"/>
    </source>
</evidence>
<evidence type="ECO:0000313" key="11">
    <source>
        <dbReference type="EMBL" id="SNV74557.1"/>
    </source>
</evidence>
<sequence length="354" mass="39631">MKSLVLLGGGYGNMRLMKEIIPSALPSDYSITLIDRMPFHSLKTEFYALAAGTAPDKDIRVQFPKNTKINTVYGEITDIDLDNQIVSVGDTRVDYDELVIGLGCEDKYHNVPGAKEYTYSIQTVQNARKTYQAICDLPSNATIGIVGAGLSGIELASELRESRQDIKIKLFDRGERILPAFPEKLSNYVKKWFDKHDVEVVPKSNITKVDPGKLHNNEDIHEVDLVVWTAGIQPVEIVRNLPVDTNDSRRVIVNQYHQIPTYKNVYIVGDCAALPHAPSAYLAEIQADQIAEVMKLQWANKPLPEKMPELKPQGFVGSLGEKQGFAYLMEQTVTGRLARVIKSGVLWLYKYHNG</sequence>
<comment type="similarity">
    <text evidence="2">Belongs to the NADH dehydrogenase family.</text>
</comment>
<dbReference type="AlphaFoldDB" id="A0A239ZU84"/>
<evidence type="ECO:0000259" key="10">
    <source>
        <dbReference type="Pfam" id="PF07992"/>
    </source>
</evidence>
<gene>
    <name evidence="11" type="primary">ndh</name>
    <name evidence="11" type="ORF">SAMEA4384403_01923</name>
</gene>
<evidence type="ECO:0000313" key="12">
    <source>
        <dbReference type="Proteomes" id="UP000242084"/>
    </source>
</evidence>
<dbReference type="SUPFAM" id="SSF51905">
    <property type="entry name" value="FAD/NAD(P)-binding domain"/>
    <property type="match status" value="2"/>
</dbReference>
<evidence type="ECO:0000256" key="6">
    <source>
        <dbReference type="ARBA" id="ARBA00023002"/>
    </source>
</evidence>
<evidence type="ECO:0000256" key="9">
    <source>
        <dbReference type="ARBA" id="ARBA00047599"/>
    </source>
</evidence>
<dbReference type="Gene3D" id="3.50.50.100">
    <property type="match status" value="1"/>
</dbReference>
<keyword evidence="6 11" id="KW-0560">Oxidoreductase</keyword>
<dbReference type="InterPro" id="IPR023753">
    <property type="entry name" value="FAD/NAD-binding_dom"/>
</dbReference>
<dbReference type="GO" id="GO:0019646">
    <property type="term" value="P:aerobic electron transport chain"/>
    <property type="evidence" value="ECO:0007669"/>
    <property type="project" value="TreeGrafter"/>
</dbReference>
<dbReference type="Pfam" id="PF07992">
    <property type="entry name" value="Pyr_redox_2"/>
    <property type="match status" value="1"/>
</dbReference>
<dbReference type="PANTHER" id="PTHR42913">
    <property type="entry name" value="APOPTOSIS-INDUCING FACTOR 1"/>
    <property type="match status" value="1"/>
</dbReference>
<keyword evidence="5" id="KW-0274">FAD</keyword>
<dbReference type="EMBL" id="LT906462">
    <property type="protein sequence ID" value="SNV74557.1"/>
    <property type="molecule type" value="Genomic_DNA"/>
</dbReference>
<comment type="catalytic activity">
    <reaction evidence="9">
        <text>a quinone + NADH + H(+) = a quinol + NAD(+)</text>
        <dbReference type="Rhea" id="RHEA:46160"/>
        <dbReference type="ChEBI" id="CHEBI:15378"/>
        <dbReference type="ChEBI" id="CHEBI:24646"/>
        <dbReference type="ChEBI" id="CHEBI:57540"/>
        <dbReference type="ChEBI" id="CHEBI:57945"/>
        <dbReference type="ChEBI" id="CHEBI:132124"/>
        <dbReference type="EC" id="1.6.5.9"/>
    </reaction>
</comment>
<name>A0A239ZU84_9STAP</name>
<reference evidence="11 12" key="1">
    <citation type="submission" date="2017-06" db="EMBL/GenBank/DDBJ databases">
        <authorList>
            <consortium name="Pathogen Informatics"/>
        </authorList>
    </citation>
    <scope>NUCLEOTIDE SEQUENCE [LARGE SCALE GENOMIC DNA]</scope>
    <source>
        <strain evidence="11 12">NCTC13839</strain>
    </source>
</reference>
<organism evidence="11 12">
    <name type="scientific">Mammaliicoccus stepanovicii</name>
    <dbReference type="NCBI Taxonomy" id="643214"/>
    <lineage>
        <taxon>Bacteria</taxon>
        <taxon>Bacillati</taxon>
        <taxon>Bacillota</taxon>
        <taxon>Bacilli</taxon>
        <taxon>Bacillales</taxon>
        <taxon>Staphylococcaceae</taxon>
        <taxon>Mammaliicoccus</taxon>
    </lineage>
</organism>
<dbReference type="PANTHER" id="PTHR42913:SF3">
    <property type="entry name" value="64 KDA MITOCHONDRIAL NADH DEHYDROGENASE (EUROFUNG)"/>
    <property type="match status" value="1"/>
</dbReference>
<evidence type="ECO:0000256" key="4">
    <source>
        <dbReference type="ARBA" id="ARBA00022630"/>
    </source>
</evidence>
<dbReference type="GO" id="GO:0050136">
    <property type="term" value="F:NADH dehydrogenase (quinone) (non-electrogenic) activity"/>
    <property type="evidence" value="ECO:0007669"/>
    <property type="project" value="UniProtKB-EC"/>
</dbReference>
<protein>
    <recommendedName>
        <fullName evidence="7">Type II NADH:quinone oxidoreductase</fullName>
        <ecNumber evidence="3">1.6.5.9</ecNumber>
    </recommendedName>
    <alternativeName>
        <fullName evidence="8">NDH-2</fullName>
    </alternativeName>
</protein>
<evidence type="ECO:0000256" key="2">
    <source>
        <dbReference type="ARBA" id="ARBA00005272"/>
    </source>
</evidence>
<dbReference type="PRINTS" id="PR00411">
    <property type="entry name" value="PNDRDTASEI"/>
</dbReference>